<dbReference type="InterPro" id="IPR008253">
    <property type="entry name" value="Marvel"/>
</dbReference>
<dbReference type="Proteomes" id="UP001591681">
    <property type="component" value="Unassembled WGS sequence"/>
</dbReference>
<comment type="subcellular location">
    <subcellularLocation>
        <location evidence="1">Membrane</location>
        <topology evidence="1">Multi-pass membrane protein</topology>
    </subcellularLocation>
</comment>
<feature type="domain" description="MARVEL" evidence="9">
    <location>
        <begin position="10"/>
        <end position="219"/>
    </location>
</feature>
<feature type="transmembrane region" description="Helical" evidence="8">
    <location>
        <begin position="193"/>
        <end position="215"/>
    </location>
</feature>
<evidence type="ECO:0000256" key="6">
    <source>
        <dbReference type="ARBA" id="ARBA00023180"/>
    </source>
</evidence>
<evidence type="ECO:0000256" key="5">
    <source>
        <dbReference type="ARBA" id="ARBA00023136"/>
    </source>
</evidence>
<evidence type="ECO:0000259" key="9">
    <source>
        <dbReference type="PROSITE" id="PS51225"/>
    </source>
</evidence>
<dbReference type="GO" id="GO:0016020">
    <property type="term" value="C:membrane"/>
    <property type="evidence" value="ECO:0007669"/>
    <property type="project" value="UniProtKB-SubCell"/>
</dbReference>
<gene>
    <name evidence="10" type="ORF">ACEWY4_011216</name>
</gene>
<dbReference type="PANTHER" id="PTHR10306:SF33">
    <property type="entry name" value="SYNAPTOPHYSIN-LIKE 1"/>
    <property type="match status" value="1"/>
</dbReference>
<dbReference type="Pfam" id="PF01284">
    <property type="entry name" value="MARVEL"/>
    <property type="match status" value="1"/>
</dbReference>
<comment type="similarity">
    <text evidence="2">Belongs to the synaptophysin/synaptobrevin family.</text>
</comment>
<dbReference type="PROSITE" id="PS51257">
    <property type="entry name" value="PROKAR_LIPOPROTEIN"/>
    <property type="match status" value="1"/>
</dbReference>
<dbReference type="AlphaFoldDB" id="A0ABD1K467"/>
<dbReference type="PRINTS" id="PR00220">
    <property type="entry name" value="SYNAPTOPHYSN"/>
</dbReference>
<evidence type="ECO:0000256" key="1">
    <source>
        <dbReference type="ARBA" id="ARBA00004141"/>
    </source>
</evidence>
<protein>
    <recommendedName>
        <fullName evidence="9">MARVEL domain-containing protein</fullName>
    </recommendedName>
</protein>
<feature type="transmembrane region" description="Helical" evidence="8">
    <location>
        <begin position="96"/>
        <end position="115"/>
    </location>
</feature>
<dbReference type="PANTHER" id="PTHR10306">
    <property type="entry name" value="SYNAPTOPHYSIN"/>
    <property type="match status" value="1"/>
</dbReference>
<evidence type="ECO:0000256" key="2">
    <source>
        <dbReference type="ARBA" id="ARBA00006476"/>
    </source>
</evidence>
<evidence type="ECO:0000256" key="3">
    <source>
        <dbReference type="ARBA" id="ARBA00022692"/>
    </source>
</evidence>
<evidence type="ECO:0000313" key="10">
    <source>
        <dbReference type="EMBL" id="KAL2093904.1"/>
    </source>
</evidence>
<dbReference type="InterPro" id="IPR001285">
    <property type="entry name" value="Synaptophysin/porin"/>
</dbReference>
<keyword evidence="6" id="KW-0325">Glycoprotein</keyword>
<dbReference type="EMBL" id="JBHFQA010000009">
    <property type="protein sequence ID" value="KAL2093904.1"/>
    <property type="molecule type" value="Genomic_DNA"/>
</dbReference>
<evidence type="ECO:0000256" key="7">
    <source>
        <dbReference type="PROSITE-ProRule" id="PRU00581"/>
    </source>
</evidence>
<keyword evidence="4 8" id="KW-1133">Transmembrane helix</keyword>
<accession>A0ABD1K467</accession>
<organism evidence="10 11">
    <name type="scientific">Coilia grayii</name>
    <name type="common">Gray's grenadier anchovy</name>
    <dbReference type="NCBI Taxonomy" id="363190"/>
    <lineage>
        <taxon>Eukaryota</taxon>
        <taxon>Metazoa</taxon>
        <taxon>Chordata</taxon>
        <taxon>Craniata</taxon>
        <taxon>Vertebrata</taxon>
        <taxon>Euteleostomi</taxon>
        <taxon>Actinopterygii</taxon>
        <taxon>Neopterygii</taxon>
        <taxon>Teleostei</taxon>
        <taxon>Clupei</taxon>
        <taxon>Clupeiformes</taxon>
        <taxon>Clupeoidei</taxon>
        <taxon>Engraulidae</taxon>
        <taxon>Coilinae</taxon>
        <taxon>Coilia</taxon>
    </lineage>
</organism>
<keyword evidence="11" id="KW-1185">Reference proteome</keyword>
<name>A0ABD1K467_9TELE</name>
<dbReference type="PROSITE" id="PS51225">
    <property type="entry name" value="MARVEL"/>
    <property type="match status" value="1"/>
</dbReference>
<evidence type="ECO:0000256" key="4">
    <source>
        <dbReference type="ARBA" id="ARBA00022989"/>
    </source>
</evidence>
<feature type="transmembrane region" description="Helical" evidence="8">
    <location>
        <begin position="20"/>
        <end position="42"/>
    </location>
</feature>
<keyword evidence="3 7" id="KW-0812">Transmembrane</keyword>
<proteinExistence type="inferred from homology"/>
<sequence>MTGFRLNLTPLKEPLGFIKILEWLTAIFAFGSCGSFSGRNIITLFCGGVRNETLNVTIHYPFRLNEVMLVSANSTLCGRLVQETHLVGDSAFSAEVFVAVAIMAFCYSMATLLVYLGYMDSYRDPQGSSWPQTDFSMTILFATIWLVCSSAWAKGLQNVRDATGTAGIQATLSVCQAQGVVCEVTERANMRSLSVSVVFGFLNLVLWLGNVWFTYKETPWHSRTPPAEEVPVRRHVPVPI</sequence>
<keyword evidence="5 7" id="KW-0472">Membrane</keyword>
<feature type="transmembrane region" description="Helical" evidence="8">
    <location>
        <begin position="135"/>
        <end position="153"/>
    </location>
</feature>
<comment type="caution">
    <text evidence="10">The sequence shown here is derived from an EMBL/GenBank/DDBJ whole genome shotgun (WGS) entry which is preliminary data.</text>
</comment>
<evidence type="ECO:0000313" key="11">
    <source>
        <dbReference type="Proteomes" id="UP001591681"/>
    </source>
</evidence>
<reference evidence="10 11" key="1">
    <citation type="submission" date="2024-09" db="EMBL/GenBank/DDBJ databases">
        <title>A chromosome-level genome assembly of Gray's grenadier anchovy, Coilia grayii.</title>
        <authorList>
            <person name="Fu Z."/>
        </authorList>
    </citation>
    <scope>NUCLEOTIDE SEQUENCE [LARGE SCALE GENOMIC DNA]</scope>
    <source>
        <strain evidence="10">G4</strain>
        <tissue evidence="10">Muscle</tissue>
    </source>
</reference>
<evidence type="ECO:0000256" key="8">
    <source>
        <dbReference type="SAM" id="Phobius"/>
    </source>
</evidence>